<dbReference type="AlphaFoldDB" id="A0A9Q1UYR3"/>
<dbReference type="Proteomes" id="UP000037540">
    <property type="component" value="Unassembled WGS sequence"/>
</dbReference>
<accession>A0A9Q1UYR3</accession>
<gene>
    <name evidence="1" type="ORF">ADU74_07015</name>
</gene>
<comment type="caution">
    <text evidence="1">The sequence shown here is derived from an EMBL/GenBank/DDBJ whole genome shotgun (WGS) entry which is preliminary data.</text>
</comment>
<reference evidence="1 2" key="1">
    <citation type="submission" date="2015-07" db="EMBL/GenBank/DDBJ databases">
        <title>Draft genome sequences of 17 French Clostridium botulinum group III.</title>
        <authorList>
            <person name="Woudstra C."/>
            <person name="Le Marechal C."/>
            <person name="Souillard R."/>
            <person name="Bayon-Auboyer M.-H."/>
            <person name="Dessouter D."/>
            <person name="Fach P."/>
        </authorList>
    </citation>
    <scope>NUCLEOTIDE SEQUENCE [LARGE SCALE GENOMIC DNA]</scope>
    <source>
        <strain evidence="1 2">12LNRI-CD</strain>
    </source>
</reference>
<name>A0A9Q1UYR3_CLOBO</name>
<evidence type="ECO:0000313" key="1">
    <source>
        <dbReference type="EMBL" id="KOA87875.1"/>
    </source>
</evidence>
<dbReference type="OrthoDB" id="9957983at2"/>
<dbReference type="RefSeq" id="WP_013725117.1">
    <property type="nucleotide sequence ID" value="NZ_LGVO01000008.1"/>
</dbReference>
<sequence>MNNTMIQNSCNDSYVQVTNYGGYFAEFYVSYISNGQPIKESSGVFALGETRKIQIEPGTEGVLLQIDVWFLSAPKTIYNKYIETYTSDCFRLYGSIFNPSVAKVDCTDDDPPCYSACCNCCNAYNVCQCRNLYK</sequence>
<proteinExistence type="predicted"/>
<dbReference type="EMBL" id="LGVR01000034">
    <property type="protein sequence ID" value="KOA87875.1"/>
    <property type="molecule type" value="Genomic_DNA"/>
</dbReference>
<evidence type="ECO:0000313" key="2">
    <source>
        <dbReference type="Proteomes" id="UP000037540"/>
    </source>
</evidence>
<organism evidence="1 2">
    <name type="scientific">Clostridium botulinum</name>
    <dbReference type="NCBI Taxonomy" id="1491"/>
    <lineage>
        <taxon>Bacteria</taxon>
        <taxon>Bacillati</taxon>
        <taxon>Bacillota</taxon>
        <taxon>Clostridia</taxon>
        <taxon>Eubacteriales</taxon>
        <taxon>Clostridiaceae</taxon>
        <taxon>Clostridium</taxon>
    </lineage>
</organism>
<protein>
    <submittedName>
        <fullName evidence="1">Uncharacterized protein</fullName>
    </submittedName>
</protein>